<sequence>MTYLRRMEIINFQSHEYTDLYFDNKVNVIIGPSDSGKTAVIRALKWVLFNEPSGIDFIRKNSKEAKIILYFDNEIIITRGRSKSKNYYEITYPAGEVERFEGFGTKVPKEVIDVTNISKVQLDGNNLIALNISDQLESPFLLTESPSIKAVAIGKLAGIEKVDLALNKLSKDINEINAEKKSLEKEKDIQLENLKNYDFLDSELEEIKYISNIISEIDKKKILLEKYKRINSSYLNIQNQINDYNIYINKFANLLNYENIVEKSSSILTKRNNLRNINLKLLSVNNEINKYNSILSKTKNLNNVIVKYEDIVEKSNKYSKLQSIHNKLVPLNYNIERFLSLIKSNKVNNLSIQLKKLDSLEKKYIKLFNLNKNLIEINSRIKNGNIYIKQFKNIDDLSLKYNKSTSLEIIYEKLNKYKENLEEINKKILYLEDTIKTESMVNNKILEKYIDLLKESSICPYCFNDLDENHLNKIISEYEV</sequence>
<accession>A0AC61MRX7</accession>
<gene>
    <name evidence="1" type="ORF">JFY71_10040</name>
</gene>
<dbReference type="Proteomes" id="UP000595814">
    <property type="component" value="Chromosome"/>
</dbReference>
<evidence type="ECO:0000313" key="2">
    <source>
        <dbReference type="Proteomes" id="UP000595814"/>
    </source>
</evidence>
<proteinExistence type="predicted"/>
<reference evidence="1 2" key="1">
    <citation type="journal article" date="2022" name="Int. J. Syst. Evol. Microbiol.">
        <title>Miniphocaeibacter halophilus sp. nov., an ammonium-tolerant acetate-producing bacterium isolated from a biogas system.</title>
        <authorList>
            <person name="Schnurer A."/>
            <person name="Singh A."/>
            <person name="Bi S."/>
            <person name="Qiao W."/>
            <person name="Westerholm M."/>
        </authorList>
    </citation>
    <scope>NUCLEOTIDE SEQUENCE [LARGE SCALE GENOMIC DNA]</scope>
    <source>
        <strain evidence="1 2">AMB_01</strain>
    </source>
</reference>
<evidence type="ECO:0000313" key="1">
    <source>
        <dbReference type="EMBL" id="QQK07619.1"/>
    </source>
</evidence>
<name>A0AC61MRX7_9FIRM</name>
<organism evidence="1 2">
    <name type="scientific">Miniphocaeibacter halophilus</name>
    <dbReference type="NCBI Taxonomy" id="2931922"/>
    <lineage>
        <taxon>Bacteria</taxon>
        <taxon>Bacillati</taxon>
        <taxon>Bacillota</taxon>
        <taxon>Tissierellia</taxon>
        <taxon>Tissierellales</taxon>
        <taxon>Peptoniphilaceae</taxon>
        <taxon>Miniphocaeibacter</taxon>
    </lineage>
</organism>
<keyword evidence="2" id="KW-1185">Reference proteome</keyword>
<protein>
    <submittedName>
        <fullName evidence="1">AAA family ATPase</fullName>
    </submittedName>
</protein>
<dbReference type="EMBL" id="CP066744">
    <property type="protein sequence ID" value="QQK07619.1"/>
    <property type="molecule type" value="Genomic_DNA"/>
</dbReference>